<dbReference type="SUPFAM" id="SSF50249">
    <property type="entry name" value="Nucleic acid-binding proteins"/>
    <property type="match status" value="1"/>
</dbReference>
<dbReference type="InterPro" id="IPR004524">
    <property type="entry name" value="Asp-tRNA-ligase_1"/>
</dbReference>
<reference evidence="9 10" key="1">
    <citation type="journal article" date="2011" name="J. Biotechnol.">
        <title>The complete genome sequence of the dominant Sinorhizobium meliloti field isolate SM11 extends the S. meliloti pan-genome.</title>
        <authorList>
            <person name="Schneiker-Bekel S."/>
            <person name="Wibberg D."/>
            <person name="Bekel T."/>
            <person name="Blom J."/>
            <person name="Linke B."/>
            <person name="Neuweger H."/>
            <person name="Stiens M."/>
            <person name="Vorholter F.J."/>
            <person name="Weidner S."/>
            <person name="Goesmann A."/>
            <person name="Puhler A."/>
            <person name="Schluter A."/>
        </authorList>
    </citation>
    <scope>NUCLEOTIDE SEQUENCE [LARGE SCALE GENOMIC DNA]</scope>
    <source>
        <strain evidence="9 10">SM11</strain>
    </source>
</reference>
<dbReference type="InterPro" id="IPR004364">
    <property type="entry name" value="Aa-tRNA-synt_II"/>
</dbReference>
<dbReference type="KEGG" id="smx:SM11_chr2470"/>
<dbReference type="CDD" id="cd04317">
    <property type="entry name" value="EcAspRS_like_N"/>
    <property type="match status" value="1"/>
</dbReference>
<keyword evidence="6 7" id="KW-0030">Aminoacyl-tRNA synthetase</keyword>
<dbReference type="Gene3D" id="3.30.1360.30">
    <property type="entry name" value="GAD-like domain"/>
    <property type="match status" value="1"/>
</dbReference>
<feature type="binding site" evidence="7">
    <location>
        <position position="454"/>
    </location>
    <ligand>
        <name>L-aspartate</name>
        <dbReference type="ChEBI" id="CHEBI:29991"/>
    </ligand>
</feature>
<name>F7X4D7_SINMM</name>
<dbReference type="PROSITE" id="PS50862">
    <property type="entry name" value="AA_TRNA_LIGASE_II"/>
    <property type="match status" value="1"/>
</dbReference>
<evidence type="ECO:0000256" key="6">
    <source>
        <dbReference type="ARBA" id="ARBA00023146"/>
    </source>
</evidence>
<dbReference type="Gene3D" id="3.30.930.10">
    <property type="entry name" value="Bira Bifunctional Protein, Domain 2"/>
    <property type="match status" value="1"/>
</dbReference>
<dbReference type="SUPFAM" id="SSF55261">
    <property type="entry name" value="GAD domain-like"/>
    <property type="match status" value="1"/>
</dbReference>
<evidence type="ECO:0000256" key="1">
    <source>
        <dbReference type="ARBA" id="ARBA00006303"/>
    </source>
</evidence>
<dbReference type="PRINTS" id="PR01042">
    <property type="entry name" value="TRNASYNTHASP"/>
</dbReference>
<dbReference type="InterPro" id="IPR002312">
    <property type="entry name" value="Asp/Asn-tRNA-synth_IIb"/>
</dbReference>
<feature type="region of interest" description="Aspartate" evidence="7">
    <location>
        <begin position="199"/>
        <end position="202"/>
    </location>
</feature>
<dbReference type="InterPro" id="IPR012340">
    <property type="entry name" value="NA-bd_OB-fold"/>
</dbReference>
<comment type="catalytic activity">
    <reaction evidence="7">
        <text>tRNA(Asx) + L-aspartate + ATP = L-aspartyl-tRNA(Asx) + AMP + diphosphate</text>
        <dbReference type="Rhea" id="RHEA:18349"/>
        <dbReference type="Rhea" id="RHEA-COMP:9710"/>
        <dbReference type="Rhea" id="RHEA-COMP:9711"/>
        <dbReference type="ChEBI" id="CHEBI:29991"/>
        <dbReference type="ChEBI" id="CHEBI:30616"/>
        <dbReference type="ChEBI" id="CHEBI:33019"/>
        <dbReference type="ChEBI" id="CHEBI:78442"/>
        <dbReference type="ChEBI" id="CHEBI:78516"/>
        <dbReference type="ChEBI" id="CHEBI:456215"/>
        <dbReference type="EC" id="6.1.1.23"/>
    </reaction>
</comment>
<dbReference type="PANTHER" id="PTHR22594">
    <property type="entry name" value="ASPARTYL/LYSYL-TRNA SYNTHETASE"/>
    <property type="match status" value="1"/>
</dbReference>
<dbReference type="Gene3D" id="2.40.50.140">
    <property type="entry name" value="Nucleic acid-binding proteins"/>
    <property type="match status" value="1"/>
</dbReference>
<dbReference type="CDD" id="cd00777">
    <property type="entry name" value="AspRS_core"/>
    <property type="match status" value="1"/>
</dbReference>
<dbReference type="GO" id="GO:0004815">
    <property type="term" value="F:aspartate-tRNA ligase activity"/>
    <property type="evidence" value="ECO:0007669"/>
    <property type="project" value="UniProtKB-UniRule"/>
</dbReference>
<dbReference type="Pfam" id="PF00152">
    <property type="entry name" value="tRNA-synt_2"/>
    <property type="match status" value="1"/>
</dbReference>
<dbReference type="InterPro" id="IPR004115">
    <property type="entry name" value="GAD-like_sf"/>
</dbReference>
<evidence type="ECO:0000313" key="9">
    <source>
        <dbReference type="EMBL" id="AEH79723.1"/>
    </source>
</evidence>
<dbReference type="GO" id="GO:0006422">
    <property type="term" value="P:aspartyl-tRNA aminoacylation"/>
    <property type="evidence" value="ECO:0007669"/>
    <property type="project" value="UniProtKB-UniRule"/>
</dbReference>
<feature type="binding site" evidence="7">
    <location>
        <position position="175"/>
    </location>
    <ligand>
        <name>L-aspartate</name>
        <dbReference type="ChEBI" id="CHEBI:29991"/>
    </ligand>
</feature>
<comment type="function">
    <text evidence="7">Aspartyl-tRNA synthetase with relaxed tRNA specificity since it is able to aspartylate not only its cognate tRNA(Asp) but also tRNA(Asn). Reaction proceeds in two steps: L-aspartate is first activated by ATP to form Asp-AMP and then transferred to the acceptor end of tRNA(Asp/Asn).</text>
</comment>
<sequence length="595" mass="67189">MHRYRSHTCAALRKSDVGSTVRLSGWVHRVRDHGGVLFIDLRDHYGMTQVVADPDSPAFKTAETVRGEWVIRVDGAVKARTDDTVNKNMPTGEVELYAREIEVLSAAKELPLPVFGEPDYPEDVRLKYRFLDLRRETLHKNIVRRTEIIAAMRRRMGDIGFTEYTTPILTASSPEGARDFLVPSRIHPGNFYALPQAPQQYKQLLMVAGFDRYFQIAPCFRDEDPRADRLPGEFYQLDLEMSFVEQEDVWDAMEPMIRAIFSDFAGGKPVTDKFPRIPYDTAIRKYGSDKPDLRNPIEMQEVTEHFAGSGFKVFANMIASNPKVEIWAIPAKTGGSRAFCDRMNAWAQSQGQPGLGYIFWRKEGEKLEGAGPLAKNIGEERTDAIRTQLGLEDGDACFFVAGEPAKFYKFAGEARTRAGEELNLVDRDRYELCWIVDFPFYEWNEEEKRVDFAHNPFSMPQGGLTALSSDDLLSIKAFQYDMVCNGFEIASGSIRNQSPELMVKAFENVGLSQADVEERFGGLYRAFQYGAPPHGGMAFGIDRIVMLLVGAKNLREISLFPMNQQAQDLLMGAPSQATPAQLRELSIRPIPQKKD</sequence>
<feature type="binding site" evidence="7">
    <location>
        <position position="488"/>
    </location>
    <ligand>
        <name>ATP</name>
        <dbReference type="ChEBI" id="CHEBI:30616"/>
    </ligand>
</feature>
<dbReference type="HAMAP" id="MF_00044">
    <property type="entry name" value="Asp_tRNA_synth_type1"/>
    <property type="match status" value="1"/>
</dbReference>
<dbReference type="NCBIfam" id="NF001750">
    <property type="entry name" value="PRK00476.1"/>
    <property type="match status" value="1"/>
</dbReference>
<dbReference type="AlphaFoldDB" id="F7X4D7"/>
<evidence type="ECO:0000256" key="4">
    <source>
        <dbReference type="ARBA" id="ARBA00022840"/>
    </source>
</evidence>
<dbReference type="InterPro" id="IPR029351">
    <property type="entry name" value="GAD_dom"/>
</dbReference>
<protein>
    <recommendedName>
        <fullName evidence="7">Aspartate--tRNA(Asp/Asn) ligase</fullName>
        <ecNumber evidence="7">6.1.1.23</ecNumber>
    </recommendedName>
    <alternativeName>
        <fullName evidence="7">Aspartyl-tRNA synthetase</fullName>
        <shortName evidence="7">AspRS</shortName>
    </alternativeName>
    <alternativeName>
        <fullName evidence="7">Non-discriminating aspartyl-tRNA synthetase</fullName>
        <shortName evidence="7">ND-AspRS</shortName>
    </alternativeName>
</protein>
<keyword evidence="3 7" id="KW-0547">Nucleotide-binding</keyword>
<keyword evidence="2 7" id="KW-0436">Ligase</keyword>
<feature type="site" description="Important for tRNA non-discrimination" evidence="7">
    <location>
        <position position="33"/>
    </location>
</feature>
<dbReference type="InterPro" id="IPR004365">
    <property type="entry name" value="NA-bd_OB_tRNA"/>
</dbReference>
<evidence type="ECO:0000259" key="8">
    <source>
        <dbReference type="PROSITE" id="PS50862"/>
    </source>
</evidence>
<dbReference type="GO" id="GO:0050560">
    <property type="term" value="F:aspartate-tRNA(Asn) ligase activity"/>
    <property type="evidence" value="ECO:0007669"/>
    <property type="project" value="UniProtKB-EC"/>
</dbReference>
<evidence type="ECO:0000256" key="2">
    <source>
        <dbReference type="ARBA" id="ARBA00022598"/>
    </source>
</evidence>
<comment type="similarity">
    <text evidence="1 7">Belongs to the class-II aminoacyl-tRNA synthetase family. Type 1 subfamily.</text>
</comment>
<feature type="binding site" evidence="7">
    <location>
        <position position="221"/>
    </location>
    <ligand>
        <name>L-aspartate</name>
        <dbReference type="ChEBI" id="CHEBI:29991"/>
    </ligand>
</feature>
<evidence type="ECO:0000256" key="3">
    <source>
        <dbReference type="ARBA" id="ARBA00022741"/>
    </source>
</evidence>
<evidence type="ECO:0000256" key="5">
    <source>
        <dbReference type="ARBA" id="ARBA00022917"/>
    </source>
</evidence>
<dbReference type="GO" id="GO:0005524">
    <property type="term" value="F:ATP binding"/>
    <property type="evidence" value="ECO:0007669"/>
    <property type="project" value="UniProtKB-UniRule"/>
</dbReference>
<dbReference type="Pfam" id="PF02938">
    <property type="entry name" value="GAD"/>
    <property type="match status" value="1"/>
</dbReference>
<dbReference type="EC" id="6.1.1.23" evidence="7"/>
<keyword evidence="7" id="KW-0963">Cytoplasm</keyword>
<dbReference type="NCBIfam" id="TIGR00459">
    <property type="entry name" value="aspS_bact"/>
    <property type="match status" value="1"/>
</dbReference>
<evidence type="ECO:0000313" key="10">
    <source>
        <dbReference type="Proteomes" id="UP000009045"/>
    </source>
</evidence>
<comment type="caution">
    <text evidence="7">Lacks conserved residue(s) required for the propagation of feature annotation.</text>
</comment>
<dbReference type="InterPro" id="IPR045864">
    <property type="entry name" value="aa-tRNA-synth_II/BPL/LPL"/>
</dbReference>
<keyword evidence="4 7" id="KW-0067">ATP-binding</keyword>
<dbReference type="SUPFAM" id="SSF55681">
    <property type="entry name" value="Class II aaRS and biotin synthetases"/>
    <property type="match status" value="1"/>
</dbReference>
<dbReference type="Proteomes" id="UP000009045">
    <property type="component" value="Chromosome"/>
</dbReference>
<proteinExistence type="inferred from homology"/>
<feature type="domain" description="Aminoacyl-transfer RNA synthetases class-II family profile" evidence="8">
    <location>
        <begin position="145"/>
        <end position="561"/>
    </location>
</feature>
<dbReference type="RefSeq" id="WP_010969102.1">
    <property type="nucleotide sequence ID" value="NC_017325.1"/>
</dbReference>
<feature type="binding site" evidence="7">
    <location>
        <begin position="221"/>
        <end position="223"/>
    </location>
    <ligand>
        <name>ATP</name>
        <dbReference type="ChEBI" id="CHEBI:30616"/>
    </ligand>
</feature>
<dbReference type="EMBL" id="CP001830">
    <property type="protein sequence ID" value="AEH79723.1"/>
    <property type="molecule type" value="Genomic_DNA"/>
</dbReference>
<evidence type="ECO:0000256" key="7">
    <source>
        <dbReference type="HAMAP-Rule" id="MF_00044"/>
    </source>
</evidence>
<dbReference type="Pfam" id="PF01336">
    <property type="entry name" value="tRNA_anti-codon"/>
    <property type="match status" value="1"/>
</dbReference>
<dbReference type="PATRIC" id="fig|707241.3.peg.2579"/>
<dbReference type="InterPro" id="IPR047089">
    <property type="entry name" value="Asp-tRNA-ligase_1_N"/>
</dbReference>
<gene>
    <name evidence="7 9" type="primary">aspS</name>
    <name evidence="9" type="ordered locus">SM11_chr2470</name>
</gene>
<dbReference type="SMR" id="F7X4D7"/>
<comment type="subunit">
    <text evidence="7">Homodimer.</text>
</comment>
<accession>F7X4D7</accession>
<feature type="binding site" evidence="7">
    <location>
        <position position="495"/>
    </location>
    <ligand>
        <name>L-aspartate</name>
        <dbReference type="ChEBI" id="CHEBI:29991"/>
    </ligand>
</feature>
<feature type="binding site" evidence="7">
    <location>
        <begin position="540"/>
        <end position="543"/>
    </location>
    <ligand>
        <name>ATP</name>
        <dbReference type="ChEBI" id="CHEBI:30616"/>
    </ligand>
</feature>
<dbReference type="PANTHER" id="PTHR22594:SF5">
    <property type="entry name" value="ASPARTATE--TRNA LIGASE, MITOCHONDRIAL"/>
    <property type="match status" value="1"/>
</dbReference>
<dbReference type="InterPro" id="IPR047090">
    <property type="entry name" value="AspRS_core"/>
</dbReference>
<dbReference type="GO" id="GO:0005737">
    <property type="term" value="C:cytoplasm"/>
    <property type="evidence" value="ECO:0007669"/>
    <property type="project" value="UniProtKB-SubCell"/>
</dbReference>
<dbReference type="HOGENOM" id="CLU_014330_3_2_5"/>
<comment type="subcellular location">
    <subcellularLocation>
        <location evidence="7">Cytoplasm</location>
    </subcellularLocation>
</comment>
<dbReference type="InterPro" id="IPR006195">
    <property type="entry name" value="aa-tRNA-synth_II"/>
</dbReference>
<organism evidence="9 10">
    <name type="scientific">Sinorhizobium meliloti (strain SM11)</name>
    <dbReference type="NCBI Taxonomy" id="707241"/>
    <lineage>
        <taxon>Bacteria</taxon>
        <taxon>Pseudomonadati</taxon>
        <taxon>Pseudomonadota</taxon>
        <taxon>Alphaproteobacteria</taxon>
        <taxon>Hyphomicrobiales</taxon>
        <taxon>Rhizobiaceae</taxon>
        <taxon>Sinorhizobium/Ensifer group</taxon>
        <taxon>Sinorhizobium</taxon>
    </lineage>
</organism>
<dbReference type="GO" id="GO:0003676">
    <property type="term" value="F:nucleic acid binding"/>
    <property type="evidence" value="ECO:0007669"/>
    <property type="project" value="InterPro"/>
</dbReference>
<keyword evidence="5 7" id="KW-0648">Protein biosynthesis</keyword>